<evidence type="ECO:0000313" key="3">
    <source>
        <dbReference type="Proteomes" id="UP000036951"/>
    </source>
</evidence>
<keyword evidence="1" id="KW-0472">Membrane</keyword>
<accession>A0A8E1QVN6</accession>
<gene>
    <name evidence="2" type="ORF">ACU52_14185</name>
</gene>
<dbReference type="AlphaFoldDB" id="A0A8E1QVN6"/>
<evidence type="ECO:0000313" key="2">
    <source>
        <dbReference type="EMBL" id="KOO65831.1"/>
    </source>
</evidence>
<proteinExistence type="predicted"/>
<dbReference type="Proteomes" id="UP000036951">
    <property type="component" value="Unassembled WGS sequence"/>
</dbReference>
<name>A0A8E1QVN6_9BACT</name>
<feature type="transmembrane region" description="Helical" evidence="1">
    <location>
        <begin position="34"/>
        <end position="51"/>
    </location>
</feature>
<keyword evidence="1" id="KW-1133">Transmembrane helix</keyword>
<feature type="transmembrane region" description="Helical" evidence="1">
    <location>
        <begin position="57"/>
        <end position="74"/>
    </location>
</feature>
<keyword evidence="3" id="KW-1185">Reference proteome</keyword>
<protein>
    <submittedName>
        <fullName evidence="2">Uncharacterized protein</fullName>
    </submittedName>
</protein>
<sequence>MLVDLLAAYFKCKKCGIKWESNTLKRTADKANKYFLPMIALTLIDCLIFIVNKYPVFTLALGGFCILSEWFSVFEHTHTKQEQREAAKTINVILKNKGDVTSTFREILNDYCHDNK</sequence>
<organism evidence="2 3">
    <name type="scientific">Xylanibacter rarus</name>
    <dbReference type="NCBI Taxonomy" id="1676614"/>
    <lineage>
        <taxon>Bacteria</taxon>
        <taxon>Pseudomonadati</taxon>
        <taxon>Bacteroidota</taxon>
        <taxon>Bacteroidia</taxon>
        <taxon>Bacteroidales</taxon>
        <taxon>Prevotellaceae</taxon>
        <taxon>Xylanibacter</taxon>
    </lineage>
</organism>
<evidence type="ECO:0000256" key="1">
    <source>
        <dbReference type="SAM" id="Phobius"/>
    </source>
</evidence>
<reference evidence="2 3" key="1">
    <citation type="submission" date="2015-06" db="EMBL/GenBank/DDBJ databases">
        <title>Prevotella sp. 109, sp. nov., a novel member of the family Prevotellaceae isolated from human faeces.</title>
        <authorList>
            <person name="Shkoporov A.N."/>
            <person name="Chaplin A.V."/>
            <person name="Kafarskaia L.I."/>
            <person name="Efimov B.A."/>
        </authorList>
    </citation>
    <scope>NUCLEOTIDE SEQUENCE [LARGE SCALE GENOMIC DNA]</scope>
    <source>
        <strain evidence="2 3">109</strain>
    </source>
</reference>
<dbReference type="EMBL" id="LFQU01000051">
    <property type="protein sequence ID" value="KOO65831.1"/>
    <property type="molecule type" value="Genomic_DNA"/>
</dbReference>
<comment type="caution">
    <text evidence="2">The sequence shown here is derived from an EMBL/GenBank/DDBJ whole genome shotgun (WGS) entry which is preliminary data.</text>
</comment>
<keyword evidence="1" id="KW-0812">Transmembrane</keyword>